<dbReference type="EMBL" id="LR721774">
    <property type="protein sequence ID" value="VVV45867.1"/>
    <property type="molecule type" value="Genomic_DNA"/>
</dbReference>
<reference evidence="2" key="1">
    <citation type="submission" date="2019-09" db="EMBL/GenBank/DDBJ databases">
        <authorList>
            <person name="Zhang L."/>
        </authorList>
    </citation>
    <scope>NUCLEOTIDE SEQUENCE</scope>
</reference>
<accession>A0A5K0VYE5</accession>
<proteinExistence type="predicted"/>
<organism evidence="2">
    <name type="scientific">Nymphaea colorata</name>
    <name type="common">pocket water lily</name>
    <dbReference type="NCBI Taxonomy" id="210225"/>
    <lineage>
        <taxon>Eukaryota</taxon>
        <taxon>Viridiplantae</taxon>
        <taxon>Streptophyta</taxon>
        <taxon>Embryophyta</taxon>
        <taxon>Tracheophyta</taxon>
        <taxon>Spermatophyta</taxon>
        <taxon>Magnoliopsida</taxon>
        <taxon>Nymphaeales</taxon>
        <taxon>Nymphaeaceae</taxon>
        <taxon>Nymphaea</taxon>
    </lineage>
</organism>
<feature type="region of interest" description="Disordered" evidence="1">
    <location>
        <begin position="19"/>
        <end position="43"/>
    </location>
</feature>
<evidence type="ECO:0000256" key="1">
    <source>
        <dbReference type="SAM" id="MobiDB-lite"/>
    </source>
</evidence>
<sequence>MIWRFTARLPFDRRAVEATPATARAVERAGQTGSGLDRPDPGP</sequence>
<name>A0A5K0VYE5_9MAGN</name>
<evidence type="ECO:0000313" key="2">
    <source>
        <dbReference type="EMBL" id="VVV45867.1"/>
    </source>
</evidence>
<gene>
    <name evidence="2" type="ORF">NYM_LOCUS1721</name>
</gene>
<protein>
    <submittedName>
        <fullName evidence="2">Uncharacterized protein</fullName>
    </submittedName>
</protein>
<dbReference type="AlphaFoldDB" id="A0A5K0VYE5"/>